<keyword evidence="1" id="KW-1133">Transmembrane helix</keyword>
<sequence>MKHVSRFTRSEWIDLALIAAVAAVVVLFILPYAGRLFTPQSDPAPLSPAPDPAVQTQPQTDRQAVVTVNEEAVEFVLRAAAGELLRDIDCAISGGAISLSAGLDAAALADSFGDKLPAGVRGLAGLLHEPVALSVEFSLALSERQACELSISGMSVAGIDVPQSLIEGILLPPLQGYLASLTQGLPLRSLDFEDGSFTLALDG</sequence>
<organism evidence="2 3">
    <name type="scientific">Feifania hominis</name>
    <dbReference type="NCBI Taxonomy" id="2763660"/>
    <lineage>
        <taxon>Bacteria</taxon>
        <taxon>Bacillati</taxon>
        <taxon>Bacillota</taxon>
        <taxon>Clostridia</taxon>
        <taxon>Eubacteriales</taxon>
        <taxon>Feifaniaceae</taxon>
        <taxon>Feifania</taxon>
    </lineage>
</organism>
<feature type="transmembrane region" description="Helical" evidence="1">
    <location>
        <begin position="12"/>
        <end position="33"/>
    </location>
</feature>
<comment type="caution">
    <text evidence="2">The sequence shown here is derived from an EMBL/GenBank/DDBJ whole genome shotgun (WGS) entry which is preliminary data.</text>
</comment>
<accession>A0A926HVP3</accession>
<protein>
    <submittedName>
        <fullName evidence="2">Uncharacterized protein</fullName>
    </submittedName>
</protein>
<gene>
    <name evidence="2" type="ORF">H8695_10930</name>
</gene>
<dbReference type="EMBL" id="JACRSP010000005">
    <property type="protein sequence ID" value="MBC8537200.1"/>
    <property type="molecule type" value="Genomic_DNA"/>
</dbReference>
<dbReference type="AlphaFoldDB" id="A0A926HVP3"/>
<dbReference type="Proteomes" id="UP000620366">
    <property type="component" value="Unassembled WGS sequence"/>
</dbReference>
<keyword evidence="1" id="KW-0472">Membrane</keyword>
<evidence type="ECO:0000256" key="1">
    <source>
        <dbReference type="SAM" id="Phobius"/>
    </source>
</evidence>
<evidence type="ECO:0000313" key="2">
    <source>
        <dbReference type="EMBL" id="MBC8537200.1"/>
    </source>
</evidence>
<evidence type="ECO:0000313" key="3">
    <source>
        <dbReference type="Proteomes" id="UP000620366"/>
    </source>
</evidence>
<dbReference type="RefSeq" id="WP_249301619.1">
    <property type="nucleotide sequence ID" value="NZ_JACRSP010000005.1"/>
</dbReference>
<keyword evidence="1" id="KW-0812">Transmembrane</keyword>
<name>A0A926HVP3_9FIRM</name>
<reference evidence="2" key="1">
    <citation type="submission" date="2020-08" db="EMBL/GenBank/DDBJ databases">
        <title>Genome public.</title>
        <authorList>
            <person name="Liu C."/>
            <person name="Sun Q."/>
        </authorList>
    </citation>
    <scope>NUCLEOTIDE SEQUENCE</scope>
    <source>
        <strain evidence="2">BX7</strain>
    </source>
</reference>
<keyword evidence="3" id="KW-1185">Reference proteome</keyword>
<proteinExistence type="predicted"/>